<evidence type="ECO:0000256" key="1">
    <source>
        <dbReference type="SAM" id="MobiDB-lite"/>
    </source>
</evidence>
<dbReference type="EMBL" id="JAUIZM010000003">
    <property type="protein sequence ID" value="KAK1393631.1"/>
    <property type="molecule type" value="Genomic_DNA"/>
</dbReference>
<dbReference type="InterPro" id="IPR036865">
    <property type="entry name" value="CRAL-TRIO_dom_sf"/>
</dbReference>
<gene>
    <name evidence="3" type="ORF">POM88_012687</name>
</gene>
<dbReference type="PRINTS" id="PR00180">
    <property type="entry name" value="CRETINALDHBP"/>
</dbReference>
<comment type="caution">
    <text evidence="3">The sequence shown here is derived from an EMBL/GenBank/DDBJ whole genome shotgun (WGS) entry which is preliminary data.</text>
</comment>
<dbReference type="SUPFAM" id="SSF52087">
    <property type="entry name" value="CRAL/TRIO domain"/>
    <property type="match status" value="1"/>
</dbReference>
<dbReference type="AlphaFoldDB" id="A0AAD8N2J3"/>
<dbReference type="PANTHER" id="PTHR45824:SF18">
    <property type="entry name" value="OS01G0264700 PROTEIN"/>
    <property type="match status" value="1"/>
</dbReference>
<dbReference type="GO" id="GO:0008526">
    <property type="term" value="F:phosphatidylinositol transfer activity"/>
    <property type="evidence" value="ECO:0007669"/>
    <property type="project" value="TreeGrafter"/>
</dbReference>
<dbReference type="PROSITE" id="PS50191">
    <property type="entry name" value="CRAL_TRIO"/>
    <property type="match status" value="1"/>
</dbReference>
<dbReference type="Proteomes" id="UP001237642">
    <property type="component" value="Unassembled WGS sequence"/>
</dbReference>
<dbReference type="PANTHER" id="PTHR45824">
    <property type="entry name" value="GH16843P"/>
    <property type="match status" value="1"/>
</dbReference>
<evidence type="ECO:0000313" key="4">
    <source>
        <dbReference type="Proteomes" id="UP001237642"/>
    </source>
</evidence>
<evidence type="ECO:0000313" key="3">
    <source>
        <dbReference type="EMBL" id="KAK1393631.1"/>
    </source>
</evidence>
<reference evidence="3" key="2">
    <citation type="submission" date="2023-05" db="EMBL/GenBank/DDBJ databases">
        <authorList>
            <person name="Schelkunov M.I."/>
        </authorList>
    </citation>
    <scope>NUCLEOTIDE SEQUENCE</scope>
    <source>
        <strain evidence="3">Hsosn_3</strain>
        <tissue evidence="3">Leaf</tissue>
    </source>
</reference>
<dbReference type="FunFam" id="3.40.525.10:FF:000008">
    <property type="entry name" value="Phosphatidylinositol transfer protein 3"/>
    <property type="match status" value="1"/>
</dbReference>
<dbReference type="Gene3D" id="3.40.525.10">
    <property type="entry name" value="CRAL-TRIO lipid binding domain"/>
    <property type="match status" value="1"/>
</dbReference>
<feature type="domain" description="CRAL-TRIO" evidence="2">
    <location>
        <begin position="81"/>
        <end position="244"/>
    </location>
</feature>
<organism evidence="3 4">
    <name type="scientific">Heracleum sosnowskyi</name>
    <dbReference type="NCBI Taxonomy" id="360622"/>
    <lineage>
        <taxon>Eukaryota</taxon>
        <taxon>Viridiplantae</taxon>
        <taxon>Streptophyta</taxon>
        <taxon>Embryophyta</taxon>
        <taxon>Tracheophyta</taxon>
        <taxon>Spermatophyta</taxon>
        <taxon>Magnoliopsida</taxon>
        <taxon>eudicotyledons</taxon>
        <taxon>Gunneridae</taxon>
        <taxon>Pentapetalae</taxon>
        <taxon>asterids</taxon>
        <taxon>campanulids</taxon>
        <taxon>Apiales</taxon>
        <taxon>Apiaceae</taxon>
        <taxon>Apioideae</taxon>
        <taxon>apioid superclade</taxon>
        <taxon>Tordylieae</taxon>
        <taxon>Tordyliinae</taxon>
        <taxon>Heracleum</taxon>
    </lineage>
</organism>
<feature type="compositionally biased region" description="Basic and acidic residues" evidence="1">
    <location>
        <begin position="343"/>
        <end position="356"/>
    </location>
</feature>
<protein>
    <submittedName>
        <fullName evidence="3">Random slug protein 5</fullName>
    </submittedName>
</protein>
<reference evidence="3" key="1">
    <citation type="submission" date="2023-02" db="EMBL/GenBank/DDBJ databases">
        <title>Genome of toxic invasive species Heracleum sosnowskyi carries increased number of genes despite the absence of recent whole-genome duplications.</title>
        <authorList>
            <person name="Schelkunov M."/>
            <person name="Shtratnikova V."/>
            <person name="Makarenko M."/>
            <person name="Klepikova A."/>
            <person name="Omelchenko D."/>
            <person name="Novikova G."/>
            <person name="Obukhova E."/>
            <person name="Bogdanov V."/>
            <person name="Penin A."/>
            <person name="Logacheva M."/>
        </authorList>
    </citation>
    <scope>NUCLEOTIDE SEQUENCE</scope>
    <source>
        <strain evidence="3">Hsosn_3</strain>
        <tissue evidence="3">Leaf</tissue>
    </source>
</reference>
<dbReference type="InterPro" id="IPR001251">
    <property type="entry name" value="CRAL-TRIO_dom"/>
</dbReference>
<dbReference type="InterPro" id="IPR036273">
    <property type="entry name" value="CRAL/TRIO_N_dom_sf"/>
</dbReference>
<dbReference type="SMART" id="SM01100">
    <property type="entry name" value="CRAL_TRIO_N"/>
    <property type="match status" value="1"/>
</dbReference>
<dbReference type="InterPro" id="IPR052578">
    <property type="entry name" value="PI_Transfer_CRAL-TRIO"/>
</dbReference>
<sequence length="356" mass="40566">MSRRFQRNGTEKIFTLEEQQSLIKEIKKQIGPAADKFPALFSDSSILRFLRARNWNTKKATRMLKDAYKWQLEFKPEKIRWEDIAHEAETGKVYRADYCDRHGRTVVVMRPGYQNSTSNEGQIKYLVYCLEKAILNMGSGQEQMVWLVDFQGYALSKLSLKVTKDTARILQSCYPERLALAILYNPPKVFETFYAMVKPFLEQKTYKKVKFAYSNDQQSRKVMESIFDMDKLESGFGGKSTAGFDYKTYAQRMKEDDKKMSDLNSGCPHPSDMPVLLHGHSLTSVDGEIEASEQDYNGSNKEMLSPLDEIYEGTGVESQSTKDVANVEIFAADNGHRKGATAEGHKTKDAPKAGRT</sequence>
<evidence type="ECO:0000259" key="2">
    <source>
        <dbReference type="PROSITE" id="PS50191"/>
    </source>
</evidence>
<dbReference type="CDD" id="cd00170">
    <property type="entry name" value="SEC14"/>
    <property type="match status" value="1"/>
</dbReference>
<dbReference type="SMART" id="SM00516">
    <property type="entry name" value="SEC14"/>
    <property type="match status" value="1"/>
</dbReference>
<keyword evidence="4" id="KW-1185">Reference proteome</keyword>
<accession>A0AAD8N2J3</accession>
<dbReference type="InterPro" id="IPR011074">
    <property type="entry name" value="CRAL/TRIO_N_dom"/>
</dbReference>
<dbReference type="Pfam" id="PF00650">
    <property type="entry name" value="CRAL_TRIO"/>
    <property type="match status" value="1"/>
</dbReference>
<name>A0AAD8N2J3_9APIA</name>
<proteinExistence type="predicted"/>
<feature type="region of interest" description="Disordered" evidence="1">
    <location>
        <begin position="334"/>
        <end position="356"/>
    </location>
</feature>
<dbReference type="SUPFAM" id="SSF46938">
    <property type="entry name" value="CRAL/TRIO N-terminal domain"/>
    <property type="match status" value="1"/>
</dbReference>
<dbReference type="Pfam" id="PF03765">
    <property type="entry name" value="CRAL_TRIO_N"/>
    <property type="match status" value="1"/>
</dbReference>